<proteinExistence type="inferred from homology"/>
<keyword evidence="9" id="KW-1185">Reference proteome</keyword>
<comment type="similarity">
    <text evidence="2">Belongs to the ATP-dependent AMP-binding enzyme family.</text>
</comment>
<dbReference type="InterPro" id="IPR020845">
    <property type="entry name" value="AMP-binding_CS"/>
</dbReference>
<dbReference type="Gene3D" id="3.40.20.10">
    <property type="entry name" value="Severin"/>
    <property type="match status" value="1"/>
</dbReference>
<dbReference type="InterPro" id="IPR029006">
    <property type="entry name" value="ADF-H/Gelsolin-like_dom_sf"/>
</dbReference>
<dbReference type="Gene3D" id="3.30.300.30">
    <property type="match status" value="1"/>
</dbReference>
<dbReference type="SUPFAM" id="SSF55753">
    <property type="entry name" value="Actin depolymerizing proteins"/>
    <property type="match status" value="1"/>
</dbReference>
<dbReference type="GO" id="GO:0005777">
    <property type="term" value="C:peroxisome"/>
    <property type="evidence" value="ECO:0007669"/>
    <property type="project" value="UniProtKB-SubCell"/>
</dbReference>
<keyword evidence="3" id="KW-0436">Ligase</keyword>
<dbReference type="Pfam" id="PF00241">
    <property type="entry name" value="Cofilin_ADF"/>
    <property type="match status" value="1"/>
</dbReference>
<reference evidence="8 9" key="1">
    <citation type="journal article" date="2018" name="Elife">
        <title>Firefly genomes illuminate parallel origins of bioluminescence in beetles.</title>
        <authorList>
            <person name="Fallon T.R."/>
            <person name="Lower S.E."/>
            <person name="Chang C.H."/>
            <person name="Bessho-Uehara M."/>
            <person name="Martin G.J."/>
            <person name="Bewick A.J."/>
            <person name="Behringer M."/>
            <person name="Debat H.J."/>
            <person name="Wong I."/>
            <person name="Day J.C."/>
            <person name="Suvorov A."/>
            <person name="Silva C.J."/>
            <person name="Stanger-Hall K.F."/>
            <person name="Hall D.W."/>
            <person name="Schmitz R.J."/>
            <person name="Nelson D.R."/>
            <person name="Lewis S.M."/>
            <person name="Shigenobu S."/>
            <person name="Bybee S.M."/>
            <person name="Larracuente A.M."/>
            <person name="Oba Y."/>
            <person name="Weng J.K."/>
        </authorList>
    </citation>
    <scope>NUCLEOTIDE SEQUENCE [LARGE SCALE GENOMIC DNA]</scope>
    <source>
        <strain evidence="8">1611_PpyrPB1</strain>
        <tissue evidence="8">Whole body</tissue>
    </source>
</reference>
<dbReference type="InterPro" id="IPR000873">
    <property type="entry name" value="AMP-dep_synth/lig_dom"/>
</dbReference>
<keyword evidence="4" id="KW-0576">Peroxisome</keyword>
<comment type="subcellular location">
    <subcellularLocation>
        <location evidence="1">Peroxisome</location>
    </subcellularLocation>
</comment>
<evidence type="ECO:0000256" key="3">
    <source>
        <dbReference type="ARBA" id="ARBA00022598"/>
    </source>
</evidence>
<evidence type="ECO:0000259" key="6">
    <source>
        <dbReference type="Pfam" id="PF00501"/>
    </source>
</evidence>
<dbReference type="AlphaFoldDB" id="A0A5N4ANW4"/>
<feature type="domain" description="AMP-dependent synthetase/ligase" evidence="6">
    <location>
        <begin position="172"/>
        <end position="528"/>
    </location>
</feature>
<dbReference type="Pfam" id="PF13193">
    <property type="entry name" value="AMP-binding_C"/>
    <property type="match status" value="1"/>
</dbReference>
<name>A0A5N4ANW4_PHOPY</name>
<organism evidence="8 9">
    <name type="scientific">Photinus pyralis</name>
    <name type="common">Common eastern firefly</name>
    <name type="synonym">Lampyris pyralis</name>
    <dbReference type="NCBI Taxonomy" id="7054"/>
    <lineage>
        <taxon>Eukaryota</taxon>
        <taxon>Metazoa</taxon>
        <taxon>Ecdysozoa</taxon>
        <taxon>Arthropoda</taxon>
        <taxon>Hexapoda</taxon>
        <taxon>Insecta</taxon>
        <taxon>Pterygota</taxon>
        <taxon>Neoptera</taxon>
        <taxon>Endopterygota</taxon>
        <taxon>Coleoptera</taxon>
        <taxon>Polyphaga</taxon>
        <taxon>Elateriformia</taxon>
        <taxon>Elateroidea</taxon>
        <taxon>Lampyridae</taxon>
        <taxon>Lampyrinae</taxon>
        <taxon>Photinus</taxon>
    </lineage>
</organism>
<dbReference type="InParanoid" id="A0A5N4ANW4"/>
<accession>A0A5N4ANW4</accession>
<dbReference type="Proteomes" id="UP000327044">
    <property type="component" value="Unassembled WGS sequence"/>
</dbReference>
<protein>
    <recommendedName>
        <fullName evidence="10">ADF-H domain-containing protein</fullName>
    </recommendedName>
</protein>
<dbReference type="PANTHER" id="PTHR24096:SF149">
    <property type="entry name" value="AMP-BINDING DOMAIN-CONTAINING PROTEIN-RELATED"/>
    <property type="match status" value="1"/>
</dbReference>
<feature type="domain" description="ADF-H" evidence="5">
    <location>
        <begin position="8"/>
        <end position="109"/>
    </location>
</feature>
<evidence type="ECO:0000256" key="4">
    <source>
        <dbReference type="ARBA" id="ARBA00023140"/>
    </source>
</evidence>
<dbReference type="PANTHER" id="PTHR24096">
    <property type="entry name" value="LONG-CHAIN-FATTY-ACID--COA LIGASE"/>
    <property type="match status" value="1"/>
</dbReference>
<dbReference type="InterPro" id="IPR045851">
    <property type="entry name" value="AMP-bd_C_sf"/>
</dbReference>
<evidence type="ECO:0000259" key="7">
    <source>
        <dbReference type="Pfam" id="PF13193"/>
    </source>
</evidence>
<evidence type="ECO:0000256" key="2">
    <source>
        <dbReference type="ARBA" id="ARBA00006432"/>
    </source>
</evidence>
<comment type="caution">
    <text evidence="8">The sequence shown here is derived from an EMBL/GenBank/DDBJ whole genome shotgun (WGS) entry which is preliminary data.</text>
</comment>
<dbReference type="EMBL" id="VVIM01000005">
    <property type="protein sequence ID" value="KAB0799035.1"/>
    <property type="molecule type" value="Genomic_DNA"/>
</dbReference>
<evidence type="ECO:0008006" key="10">
    <source>
        <dbReference type="Google" id="ProtNLM"/>
    </source>
</evidence>
<dbReference type="InterPro" id="IPR002108">
    <property type="entry name" value="ADF-H"/>
</dbReference>
<evidence type="ECO:0000256" key="1">
    <source>
        <dbReference type="ARBA" id="ARBA00004275"/>
    </source>
</evidence>
<dbReference type="InterPro" id="IPR025110">
    <property type="entry name" value="AMP-bd_C"/>
</dbReference>
<evidence type="ECO:0000259" key="5">
    <source>
        <dbReference type="Pfam" id="PF00241"/>
    </source>
</evidence>
<dbReference type="PROSITE" id="PS00455">
    <property type="entry name" value="AMP_BINDING"/>
    <property type="match status" value="1"/>
</dbReference>
<dbReference type="SUPFAM" id="SSF56801">
    <property type="entry name" value="Acetyl-CoA synthetase-like"/>
    <property type="match status" value="1"/>
</dbReference>
<dbReference type="Gene3D" id="3.40.50.12780">
    <property type="entry name" value="N-terminal domain of ligase-like"/>
    <property type="match status" value="1"/>
</dbReference>
<gene>
    <name evidence="8" type="ORF">PPYR_06915</name>
</gene>
<evidence type="ECO:0000313" key="8">
    <source>
        <dbReference type="EMBL" id="KAB0799035.1"/>
    </source>
</evidence>
<feature type="domain" description="AMP-binding enzyme C-terminal" evidence="7">
    <location>
        <begin position="578"/>
        <end position="654"/>
    </location>
</feature>
<dbReference type="GO" id="GO:0016405">
    <property type="term" value="F:CoA-ligase activity"/>
    <property type="evidence" value="ECO:0007669"/>
    <property type="project" value="TreeGrafter"/>
</dbReference>
<sequence>MACKVVDIRMDADCEEAIQHIRNGEKYKYLLLGLREGPQLHLDDYGYMHEGVERTLSRLRSDQCYYMLYFDDHSAGKGELVLVAWLPRHIQNCESDLYHRALMIVKALLKVEHLLILNDGVVSSPTFKDSIRKTLACARNKNIVRVPALDHPIDVEGLGCLYFKRMFANRAKIAQIDAVTGKSTTHGELLRDSIRLAMNMKERGIGRGDIVTICSIDNDVVAMPTYATLFLGATVSALDVSFSLNDFVNSLGQIAPKIMFVESKAVDKVERALEIVGQKCELVVIGKADVHTPFSSLIQPVPGENDFRPIPAKSLLDTAYIVFTSGSTGVPKTICHNHHALQFQLRNFISTQFCWDLVLHYSTPYWTLYTKFLGMATILGTSRLIYPDFSEKSWHFTKYKVTFMFLSVSEITSMCAYERPRNVDLSGLKIMVGGNVINNDHLKKLEKVFYDTEIYLSYGMTEVPCGLTTFKPNTKLDRELKKKYPTSVGLSVSGLSYKIVDPETEEILGPNKKGELRIKTPFPLSGYFKVQPSSLWDSFGWLKSGDLAYYTEDHCFYVVDRIKNMFKYKDYHIVPSVLERALESHPSVRKAAVIGLPDEENGHLPLGVVILKSTQESVTGSVLQAFVDGKVADYERLRGGVKIVDKFPTTSTGKIRKWLLQNMIINAN</sequence>
<dbReference type="Pfam" id="PF00501">
    <property type="entry name" value="AMP-binding"/>
    <property type="match status" value="1"/>
</dbReference>
<evidence type="ECO:0000313" key="9">
    <source>
        <dbReference type="Proteomes" id="UP000327044"/>
    </source>
</evidence>
<dbReference type="InterPro" id="IPR042099">
    <property type="entry name" value="ANL_N_sf"/>
</dbReference>